<dbReference type="PANTHER" id="PTHR23524">
    <property type="entry name" value="TRANSPORTER, PUTATIVE (AFU_ORTHOLOGUE AFUA_8G04850)-RELATED"/>
    <property type="match status" value="1"/>
</dbReference>
<dbReference type="Pfam" id="PF07690">
    <property type="entry name" value="MFS_1"/>
    <property type="match status" value="1"/>
</dbReference>
<keyword evidence="3" id="KW-1133">Transmembrane helix</keyword>
<keyword evidence="5" id="KW-1185">Reference proteome</keyword>
<accession>A0A9P6G212</accession>
<feature type="transmembrane region" description="Helical" evidence="3">
    <location>
        <begin position="371"/>
        <end position="392"/>
    </location>
</feature>
<feature type="transmembrane region" description="Helical" evidence="3">
    <location>
        <begin position="128"/>
        <end position="146"/>
    </location>
</feature>
<evidence type="ECO:0000256" key="2">
    <source>
        <dbReference type="SAM" id="MobiDB-lite"/>
    </source>
</evidence>
<proteinExistence type="predicted"/>
<dbReference type="Proteomes" id="UP000780801">
    <property type="component" value="Unassembled WGS sequence"/>
</dbReference>
<keyword evidence="3" id="KW-0472">Membrane</keyword>
<feature type="transmembrane region" description="Helical" evidence="3">
    <location>
        <begin position="404"/>
        <end position="425"/>
    </location>
</feature>
<sequence length="453" mass="49004">MTTKVVEGQNVYPAPTYNEAPSGVISFEESYEGPNEPVAPNHRLLRIFVVNRGIGYVNLLSYFIACFATICIVAYLSIVQPFVLTTVLRITKDTGTITGSLALYDEILALPATLFWGVLSDRIGRRPVYSAAFICFGIALILYPYVKNVYPHMLLCRLLFSLGSAGATCMMTGTLSDVVGGQLERGRISAVVGMFAGIGGVVAGMVLINLPFDLGKAVGNDVQGLRLSMAIIGGCSLLLAVIFLFTIPDINPRTRGGALAWIKRCIRREKHPEVTRLPSDEPVNPLLMLKYGFLAGKDPRIALAYMSSFVVSFAGIVGAAGSIPFAFSKNDPAAKSNYAFLCLVGIGQIGMIVTGMTLVNGLYVDAKYRGSVAGVFSFCGAVSIMFMVRLGGHLFDVWMPGAPFVLMGAAHGIIALFSIYVRIVTPRLERQDRERMAAEQQREEAELHEAEKS</sequence>
<feature type="transmembrane region" description="Helical" evidence="3">
    <location>
        <begin position="53"/>
        <end position="76"/>
    </location>
</feature>
<dbReference type="PANTHER" id="PTHR23524:SF1">
    <property type="entry name" value="MRH DOMAIN-CONTAINING PROTEIN-RELATED"/>
    <property type="match status" value="1"/>
</dbReference>
<comment type="subcellular location">
    <subcellularLocation>
        <location evidence="1">Membrane</location>
        <topology evidence="1">Multi-pass membrane protein</topology>
    </subcellularLocation>
</comment>
<keyword evidence="3" id="KW-0812">Transmembrane</keyword>
<dbReference type="InterPro" id="IPR036259">
    <property type="entry name" value="MFS_trans_sf"/>
</dbReference>
<dbReference type="EMBL" id="JAABOA010000077">
    <property type="protein sequence ID" value="KAF9586068.1"/>
    <property type="molecule type" value="Genomic_DNA"/>
</dbReference>
<name>A0A9P6G212_9FUNG</name>
<dbReference type="AlphaFoldDB" id="A0A9P6G212"/>
<protein>
    <recommendedName>
        <fullName evidence="6">Major Facilitator Superfamily protein</fullName>
    </recommendedName>
</protein>
<feature type="region of interest" description="Disordered" evidence="2">
    <location>
        <begin position="434"/>
        <end position="453"/>
    </location>
</feature>
<dbReference type="OrthoDB" id="18110at2759"/>
<feature type="transmembrane region" description="Helical" evidence="3">
    <location>
        <begin position="191"/>
        <end position="212"/>
    </location>
</feature>
<reference evidence="4" key="1">
    <citation type="journal article" date="2020" name="Fungal Divers.">
        <title>Resolving the Mortierellaceae phylogeny through synthesis of multi-gene phylogenetics and phylogenomics.</title>
        <authorList>
            <person name="Vandepol N."/>
            <person name="Liber J."/>
            <person name="Desiro A."/>
            <person name="Na H."/>
            <person name="Kennedy M."/>
            <person name="Barry K."/>
            <person name="Grigoriev I.V."/>
            <person name="Miller A.N."/>
            <person name="O'Donnell K."/>
            <person name="Stajich J.E."/>
            <person name="Bonito G."/>
        </authorList>
    </citation>
    <scope>NUCLEOTIDE SEQUENCE</scope>
    <source>
        <strain evidence="4">KOD1015</strain>
    </source>
</reference>
<feature type="transmembrane region" description="Helical" evidence="3">
    <location>
        <begin position="338"/>
        <end position="359"/>
    </location>
</feature>
<feature type="transmembrane region" description="Helical" evidence="3">
    <location>
        <begin position="303"/>
        <end position="326"/>
    </location>
</feature>
<evidence type="ECO:0000256" key="1">
    <source>
        <dbReference type="ARBA" id="ARBA00004141"/>
    </source>
</evidence>
<feature type="transmembrane region" description="Helical" evidence="3">
    <location>
        <begin position="96"/>
        <end position="116"/>
    </location>
</feature>
<evidence type="ECO:0000313" key="4">
    <source>
        <dbReference type="EMBL" id="KAF9586068.1"/>
    </source>
</evidence>
<dbReference type="GO" id="GO:0022857">
    <property type="term" value="F:transmembrane transporter activity"/>
    <property type="evidence" value="ECO:0007669"/>
    <property type="project" value="InterPro"/>
</dbReference>
<gene>
    <name evidence="4" type="ORF">BGW38_009983</name>
</gene>
<dbReference type="InterPro" id="IPR011701">
    <property type="entry name" value="MFS"/>
</dbReference>
<organism evidence="4 5">
    <name type="scientific">Lunasporangiospora selenospora</name>
    <dbReference type="NCBI Taxonomy" id="979761"/>
    <lineage>
        <taxon>Eukaryota</taxon>
        <taxon>Fungi</taxon>
        <taxon>Fungi incertae sedis</taxon>
        <taxon>Mucoromycota</taxon>
        <taxon>Mortierellomycotina</taxon>
        <taxon>Mortierellomycetes</taxon>
        <taxon>Mortierellales</taxon>
        <taxon>Mortierellaceae</taxon>
        <taxon>Lunasporangiospora</taxon>
    </lineage>
</organism>
<evidence type="ECO:0008006" key="6">
    <source>
        <dbReference type="Google" id="ProtNLM"/>
    </source>
</evidence>
<feature type="transmembrane region" description="Helical" evidence="3">
    <location>
        <begin position="224"/>
        <end position="245"/>
    </location>
</feature>
<feature type="transmembrane region" description="Helical" evidence="3">
    <location>
        <begin position="158"/>
        <end position="179"/>
    </location>
</feature>
<evidence type="ECO:0000313" key="5">
    <source>
        <dbReference type="Proteomes" id="UP000780801"/>
    </source>
</evidence>
<comment type="caution">
    <text evidence="4">The sequence shown here is derived from an EMBL/GenBank/DDBJ whole genome shotgun (WGS) entry which is preliminary data.</text>
</comment>
<dbReference type="Gene3D" id="1.20.1250.20">
    <property type="entry name" value="MFS general substrate transporter like domains"/>
    <property type="match status" value="2"/>
</dbReference>
<dbReference type="GO" id="GO:0016020">
    <property type="term" value="C:membrane"/>
    <property type="evidence" value="ECO:0007669"/>
    <property type="project" value="UniProtKB-SubCell"/>
</dbReference>
<dbReference type="SUPFAM" id="SSF103473">
    <property type="entry name" value="MFS general substrate transporter"/>
    <property type="match status" value="1"/>
</dbReference>
<evidence type="ECO:0000256" key="3">
    <source>
        <dbReference type="SAM" id="Phobius"/>
    </source>
</evidence>